<reference evidence="2" key="1">
    <citation type="submission" date="2021-02" db="EMBL/GenBank/DDBJ databases">
        <authorList>
            <person name="Dougan E. K."/>
            <person name="Rhodes N."/>
            <person name="Thang M."/>
            <person name="Chan C."/>
        </authorList>
    </citation>
    <scope>NUCLEOTIDE SEQUENCE</scope>
</reference>
<feature type="compositionally biased region" description="Basic and acidic residues" evidence="1">
    <location>
        <begin position="276"/>
        <end position="285"/>
    </location>
</feature>
<protein>
    <submittedName>
        <fullName evidence="2">CCR3 protein</fullName>
    </submittedName>
</protein>
<feature type="non-terminal residue" evidence="2">
    <location>
        <position position="630"/>
    </location>
</feature>
<evidence type="ECO:0000256" key="1">
    <source>
        <dbReference type="SAM" id="MobiDB-lite"/>
    </source>
</evidence>
<feature type="non-terminal residue" evidence="2">
    <location>
        <position position="1"/>
    </location>
</feature>
<gene>
    <name evidence="2" type="primary">CCR3</name>
    <name evidence="2" type="ORF">SNEC2469_LOCUS9557</name>
</gene>
<dbReference type="Proteomes" id="UP000601435">
    <property type="component" value="Unassembled WGS sequence"/>
</dbReference>
<feature type="compositionally biased region" description="Low complexity" evidence="1">
    <location>
        <begin position="296"/>
        <end position="306"/>
    </location>
</feature>
<dbReference type="AlphaFoldDB" id="A0A812PRI2"/>
<evidence type="ECO:0000313" key="2">
    <source>
        <dbReference type="EMBL" id="CAE7361836.1"/>
    </source>
</evidence>
<evidence type="ECO:0000313" key="3">
    <source>
        <dbReference type="Proteomes" id="UP000601435"/>
    </source>
</evidence>
<feature type="region of interest" description="Disordered" evidence="1">
    <location>
        <begin position="274"/>
        <end position="319"/>
    </location>
</feature>
<keyword evidence="3" id="KW-1185">Reference proteome</keyword>
<name>A0A812PRI2_9DINO</name>
<dbReference type="EMBL" id="CAJNJA010015441">
    <property type="protein sequence ID" value="CAE7361836.1"/>
    <property type="molecule type" value="Genomic_DNA"/>
</dbReference>
<sequence>MHIVSRACQNRSLGNSQAEPEYFFPLVISDLNEGFVKKIIPLIVPTMPTHGLVLLGRAGIGKTPLAIVLGLALARHYVATRGPAEAIVGWRRSKQIDGFRERPGELHVPVLLDDPILSGMTFEDLKSFLDVGETCLVDARYKAAKFVRNQTRILLTNEWSPDSEPDLDFHTRIGWKDFKNMISSAFNAVYVRLPSEHQSQDIYRFEGDGLTVDWISDKHKAYYGKFKDGNQQVKYPGFEEALEQEAMLIGNLLASDEEKEYMRRGATYDSWLADYDTSHDPEHPADSAPSSPPRPSAAAAASSSPPIRSPPRKMHKTDEGLDADEEIARASVTQKKSHLASVPYVRHEGYAGGRGVRHTGQKYPKYGCNRWRCQVYISPVQACVLLMKVQDISTPAICQTMNANHKLVEDMGTRLMYAREEYVNFYQKKIILGSHRATDTCIRYWTDVEGDEASFVKTDVSGNSSKANPDQAIQWEQWLGLVQPGVEWLPIARKYLKGKRVILHTDAARSYTTKVEGVLHDNVVHAKKRILVKGKMCWVRPNYVKAVTHKLPGKSGKSETVQVKAGTQVIDRAWRFLKDRLSLNQHAKAGPKQLRAQIRAAQFQYWKKDEDPWVAACSLSKFIMQKLMMN</sequence>
<organism evidence="2 3">
    <name type="scientific">Symbiodinium necroappetens</name>
    <dbReference type="NCBI Taxonomy" id="1628268"/>
    <lineage>
        <taxon>Eukaryota</taxon>
        <taxon>Sar</taxon>
        <taxon>Alveolata</taxon>
        <taxon>Dinophyceae</taxon>
        <taxon>Suessiales</taxon>
        <taxon>Symbiodiniaceae</taxon>
        <taxon>Symbiodinium</taxon>
    </lineage>
</organism>
<comment type="caution">
    <text evidence="2">The sequence shown here is derived from an EMBL/GenBank/DDBJ whole genome shotgun (WGS) entry which is preliminary data.</text>
</comment>
<proteinExistence type="predicted"/>
<accession>A0A812PRI2</accession>